<feature type="binding site" evidence="7">
    <location>
        <position position="57"/>
    </location>
    <ligand>
        <name>5-hydroxyisourate</name>
        <dbReference type="ChEBI" id="CHEBI:18072"/>
    </ligand>
</feature>
<dbReference type="GO" id="GO:0006145">
    <property type="term" value="P:purine nucleobase catabolic process"/>
    <property type="evidence" value="ECO:0007669"/>
    <property type="project" value="TreeGrafter"/>
</dbReference>
<feature type="binding site" evidence="7">
    <location>
        <position position="259"/>
    </location>
    <ligand>
        <name>urate</name>
        <dbReference type="ChEBI" id="CHEBI:17775"/>
    </ligand>
</feature>
<organism evidence="9 10">
    <name type="scientific">Saprolegnia diclina (strain VS20)</name>
    <dbReference type="NCBI Taxonomy" id="1156394"/>
    <lineage>
        <taxon>Eukaryota</taxon>
        <taxon>Sar</taxon>
        <taxon>Stramenopiles</taxon>
        <taxon>Oomycota</taxon>
        <taxon>Saprolegniomycetes</taxon>
        <taxon>Saprolegniales</taxon>
        <taxon>Saprolegniaceae</taxon>
        <taxon>Saprolegnia</taxon>
    </lineage>
</organism>
<dbReference type="AlphaFoldDB" id="T0PV45"/>
<feature type="binding site" evidence="7">
    <location>
        <position position="169"/>
    </location>
    <ligand>
        <name>urate</name>
        <dbReference type="ChEBI" id="CHEBI:17775"/>
    </ligand>
</feature>
<dbReference type="PIRSF" id="PIRSF000241">
    <property type="entry name" value="Urate_oxidase"/>
    <property type="match status" value="1"/>
</dbReference>
<feature type="active site" description="Charge relay system" evidence="6">
    <location>
        <position position="57"/>
    </location>
</feature>
<gene>
    <name evidence="9" type="ORF">SDRG_17233</name>
</gene>
<feature type="binding site" evidence="7">
    <location>
        <position position="186"/>
    </location>
    <ligand>
        <name>5-hydroxyisourate</name>
        <dbReference type="ChEBI" id="CHEBI:18072"/>
    </ligand>
</feature>
<evidence type="ECO:0000313" key="10">
    <source>
        <dbReference type="Proteomes" id="UP000030762"/>
    </source>
</evidence>
<dbReference type="GO" id="GO:0019628">
    <property type="term" value="P:urate catabolic process"/>
    <property type="evidence" value="ECO:0007669"/>
    <property type="project" value="UniProtKB-UniPathway"/>
</dbReference>
<proteinExistence type="inferred from homology"/>
<protein>
    <recommendedName>
        <fullName evidence="5 8">Uricase</fullName>
        <ecNumber evidence="5 8">1.7.3.3</ecNumber>
    </recommendedName>
    <alternativeName>
        <fullName evidence="5">Urate oxidase</fullName>
    </alternativeName>
</protein>
<evidence type="ECO:0000313" key="9">
    <source>
        <dbReference type="EMBL" id="EQC24880.1"/>
    </source>
</evidence>
<comment type="pathway">
    <text evidence="1 5">Purine metabolism; urate degradation; (S)-allantoin from urate: step 1/3.</text>
</comment>
<feature type="binding site" evidence="7">
    <location>
        <position position="232"/>
    </location>
    <ligand>
        <name>urate</name>
        <dbReference type="ChEBI" id="CHEBI:17775"/>
    </ligand>
</feature>
<evidence type="ECO:0000256" key="8">
    <source>
        <dbReference type="RuleBase" id="RU004455"/>
    </source>
</evidence>
<feature type="binding site" evidence="7">
    <location>
        <position position="233"/>
    </location>
    <ligand>
        <name>urate</name>
        <dbReference type="ChEBI" id="CHEBI:17775"/>
    </ligand>
</feature>
<dbReference type="RefSeq" id="XP_008621695.1">
    <property type="nucleotide sequence ID" value="XM_008623473.1"/>
</dbReference>
<dbReference type="PANTHER" id="PTHR42874">
    <property type="entry name" value="URICASE"/>
    <property type="match status" value="1"/>
</dbReference>
<dbReference type="Pfam" id="PF01014">
    <property type="entry name" value="Uricase"/>
    <property type="match status" value="2"/>
</dbReference>
<comment type="function">
    <text evidence="5 8">Catalyzes the oxidation of uric acid to 5-hydroxyisourate, which is further processed to form (S)-allantoin.</text>
</comment>
<dbReference type="VEuPathDB" id="FungiDB:SDRG_17233"/>
<dbReference type="InterPro" id="IPR019842">
    <property type="entry name" value="Uricase_CS"/>
</dbReference>
<keyword evidence="3 5" id="KW-0659">Purine metabolism</keyword>
<comment type="catalytic activity">
    <reaction evidence="5 8">
        <text>urate + O2 + H2O = 5-hydroxyisourate + H2O2</text>
        <dbReference type="Rhea" id="RHEA:21368"/>
        <dbReference type="ChEBI" id="CHEBI:15377"/>
        <dbReference type="ChEBI" id="CHEBI:15379"/>
        <dbReference type="ChEBI" id="CHEBI:16240"/>
        <dbReference type="ChEBI" id="CHEBI:17775"/>
        <dbReference type="ChEBI" id="CHEBI:18072"/>
        <dbReference type="EC" id="1.7.3.3"/>
    </reaction>
</comment>
<dbReference type="OMA" id="ATMYKMS"/>
<evidence type="ECO:0000256" key="4">
    <source>
        <dbReference type="ARBA" id="ARBA00023002"/>
    </source>
</evidence>
<evidence type="ECO:0000256" key="3">
    <source>
        <dbReference type="ARBA" id="ARBA00022631"/>
    </source>
</evidence>
<dbReference type="PRINTS" id="PR00093">
    <property type="entry name" value="URICASE"/>
</dbReference>
<name>T0PV45_SAPDV</name>
<feature type="binding site" evidence="7">
    <location>
        <position position="58"/>
    </location>
    <ligand>
        <name>urate</name>
        <dbReference type="ChEBI" id="CHEBI:17775"/>
    </ligand>
</feature>
<evidence type="ECO:0000256" key="6">
    <source>
        <dbReference type="PIRSR" id="PIRSR000241-1"/>
    </source>
</evidence>
<feature type="binding site" evidence="7">
    <location>
        <position position="57"/>
    </location>
    <ligand>
        <name>urate</name>
        <dbReference type="ChEBI" id="CHEBI:17775"/>
    </ligand>
</feature>
<dbReference type="PROSITE" id="PS00366">
    <property type="entry name" value="URICASE"/>
    <property type="match status" value="1"/>
</dbReference>
<comment type="similarity">
    <text evidence="2 5 8">Belongs to the uricase family.</text>
</comment>
<feature type="binding site" evidence="7">
    <location>
        <position position="259"/>
    </location>
    <ligand>
        <name>O2</name>
        <dbReference type="ChEBI" id="CHEBI:15379"/>
    </ligand>
</feature>
<dbReference type="Gene3D" id="3.10.270.10">
    <property type="entry name" value="Urate Oxidase"/>
    <property type="match status" value="1"/>
</dbReference>
<feature type="active site" description="Charge relay system" evidence="6">
    <location>
        <position position="261"/>
    </location>
</feature>
<evidence type="ECO:0000256" key="7">
    <source>
        <dbReference type="PIRSR" id="PIRSR000241-2"/>
    </source>
</evidence>
<evidence type="ECO:0000256" key="5">
    <source>
        <dbReference type="PIRNR" id="PIRNR000241"/>
    </source>
</evidence>
<evidence type="ECO:0000256" key="1">
    <source>
        <dbReference type="ARBA" id="ARBA00004831"/>
    </source>
</evidence>
<dbReference type="InParanoid" id="T0PV45"/>
<dbReference type="Proteomes" id="UP000030762">
    <property type="component" value="Unassembled WGS sequence"/>
</dbReference>
<feature type="binding site" evidence="7">
    <location>
        <position position="233"/>
    </location>
    <ligand>
        <name>5-hydroxyisourate</name>
        <dbReference type="ChEBI" id="CHEBI:18072"/>
    </ligand>
</feature>
<dbReference type="SUPFAM" id="SSF55620">
    <property type="entry name" value="Tetrahydrobiopterin biosynthesis enzymes-like"/>
    <property type="match status" value="2"/>
</dbReference>
<evidence type="ECO:0000256" key="2">
    <source>
        <dbReference type="ARBA" id="ARBA00009760"/>
    </source>
</evidence>
<dbReference type="PANTHER" id="PTHR42874:SF1">
    <property type="entry name" value="URICASE"/>
    <property type="match status" value="1"/>
</dbReference>
<keyword evidence="4 5" id="KW-0560">Oxidoreductase</keyword>
<dbReference type="eggNOG" id="KOG1599">
    <property type="taxonomic scope" value="Eukaryota"/>
</dbReference>
<feature type="binding site" evidence="7">
    <location>
        <position position="232"/>
    </location>
    <ligand>
        <name>5-hydroxyisourate</name>
        <dbReference type="ChEBI" id="CHEBI:18072"/>
    </ligand>
</feature>
<dbReference type="EMBL" id="JH767352">
    <property type="protein sequence ID" value="EQC24880.1"/>
    <property type="molecule type" value="Genomic_DNA"/>
</dbReference>
<dbReference type="OrthoDB" id="9992118at2759"/>
<keyword evidence="10" id="KW-1185">Reference proteome</keyword>
<feature type="binding site" evidence="7">
    <location>
        <position position="57"/>
    </location>
    <ligand>
        <name>O2</name>
        <dbReference type="ChEBI" id="CHEBI:15379"/>
    </ligand>
</feature>
<sequence>MPVEITHTEHGKGRVRLLKVTRRPDMHLVTQLEAEVLLEGPDRASFVTGDNAAVLPTDTVKNTVHALAKKHEFGCIEEFALILAKHFVVAHPSVIHKTKVKLVETQWDRLVTKDSKGHARPHHHAFVQGGTETRHATATAELQANGTVDMTLASGFTGLKVLKTTQSSFVGFLKDQYTTLPEVPDRLVSSSISAHWAYATPTANAATAAAVRATLLDVFAGPSDVGVASPAVQSTLFQMGEAVLQRIPSICRIELYMPNIHNLPLNLAHFGLPNLHPHGEVFLPTDEPHGMIRATLQRSPASRL</sequence>
<dbReference type="InterPro" id="IPR002042">
    <property type="entry name" value="Uricase"/>
</dbReference>
<dbReference type="GO" id="GO:0005777">
    <property type="term" value="C:peroxisome"/>
    <property type="evidence" value="ECO:0007669"/>
    <property type="project" value="UniProtKB-SubCell"/>
</dbReference>
<feature type="active site" description="Charge relay system" evidence="6">
    <location>
        <position position="12"/>
    </location>
</feature>
<dbReference type="UniPathway" id="UPA00394">
    <property type="reaction ID" value="UER00650"/>
</dbReference>
<dbReference type="EC" id="1.7.3.3" evidence="5 8"/>
<keyword evidence="5" id="KW-0576">Peroxisome</keyword>
<reference evidence="9 10" key="1">
    <citation type="submission" date="2012-04" db="EMBL/GenBank/DDBJ databases">
        <title>The Genome Sequence of Saprolegnia declina VS20.</title>
        <authorList>
            <consortium name="The Broad Institute Genome Sequencing Platform"/>
            <person name="Russ C."/>
            <person name="Nusbaum C."/>
            <person name="Tyler B."/>
            <person name="van West P."/>
            <person name="Dieguez-Uribeondo J."/>
            <person name="de Bruijn I."/>
            <person name="Tripathy S."/>
            <person name="Jiang R."/>
            <person name="Young S.K."/>
            <person name="Zeng Q."/>
            <person name="Gargeya S."/>
            <person name="Fitzgerald M."/>
            <person name="Haas B."/>
            <person name="Abouelleil A."/>
            <person name="Alvarado L."/>
            <person name="Arachchi H.M."/>
            <person name="Berlin A."/>
            <person name="Chapman S.B."/>
            <person name="Goldberg J."/>
            <person name="Griggs A."/>
            <person name="Gujja S."/>
            <person name="Hansen M."/>
            <person name="Howarth C."/>
            <person name="Imamovic A."/>
            <person name="Larimer J."/>
            <person name="McCowen C."/>
            <person name="Montmayeur A."/>
            <person name="Murphy C."/>
            <person name="Neiman D."/>
            <person name="Pearson M."/>
            <person name="Priest M."/>
            <person name="Roberts A."/>
            <person name="Saif S."/>
            <person name="Shea T."/>
            <person name="Sisk P."/>
            <person name="Sykes S."/>
            <person name="Wortman J."/>
            <person name="Nusbaum C."/>
            <person name="Birren B."/>
        </authorList>
    </citation>
    <scope>NUCLEOTIDE SEQUENCE [LARGE SCALE GENOMIC DNA]</scope>
    <source>
        <strain evidence="9 10">VS20</strain>
    </source>
</reference>
<feature type="binding site" evidence="7">
    <location>
        <position position="259"/>
    </location>
    <ligand>
        <name>5-hydroxyisourate</name>
        <dbReference type="ChEBI" id="CHEBI:18072"/>
    </ligand>
</feature>
<accession>T0PV45</accession>
<dbReference type="GeneID" id="19957960"/>
<dbReference type="NCBIfam" id="TIGR03383">
    <property type="entry name" value="urate_oxi"/>
    <property type="match status" value="1"/>
</dbReference>
<dbReference type="STRING" id="1156394.T0PV45"/>
<dbReference type="GO" id="GO:0004846">
    <property type="term" value="F:urate oxidase activity"/>
    <property type="evidence" value="ECO:0007669"/>
    <property type="project" value="UniProtKB-EC"/>
</dbReference>
<comment type="subcellular location">
    <subcellularLocation>
        <location evidence="5">Peroxisome</location>
    </subcellularLocation>
</comment>
<feature type="binding site" evidence="7">
    <location>
        <position position="169"/>
    </location>
    <ligand>
        <name>5-hydroxyisourate</name>
        <dbReference type="ChEBI" id="CHEBI:18072"/>
    </ligand>
</feature>
<feature type="binding site" evidence="7">
    <location>
        <position position="186"/>
    </location>
    <ligand>
        <name>urate</name>
        <dbReference type="ChEBI" id="CHEBI:17775"/>
    </ligand>
</feature>